<dbReference type="PROSITE" id="PS51898">
    <property type="entry name" value="TYR_RECOMBINASE"/>
    <property type="match status" value="1"/>
</dbReference>
<feature type="chain" id="PRO_5036482930" description="Tyr recombinase domain-containing protein" evidence="2">
    <location>
        <begin position="19"/>
        <end position="183"/>
    </location>
</feature>
<name>A0A8W8KC94_MAGGI</name>
<evidence type="ECO:0000256" key="2">
    <source>
        <dbReference type="SAM" id="SignalP"/>
    </source>
</evidence>
<dbReference type="GO" id="GO:0003677">
    <property type="term" value="F:DNA binding"/>
    <property type="evidence" value="ECO:0007669"/>
    <property type="project" value="InterPro"/>
</dbReference>
<feature type="domain" description="Tyr recombinase" evidence="3">
    <location>
        <begin position="1"/>
        <end position="178"/>
    </location>
</feature>
<protein>
    <recommendedName>
        <fullName evidence="3">Tyr recombinase domain-containing protein</fullName>
    </recommendedName>
</protein>
<proteinExistence type="predicted"/>
<dbReference type="AlphaFoldDB" id="A0A8W8KC94"/>
<dbReference type="GO" id="GO:0015074">
    <property type="term" value="P:DNA integration"/>
    <property type="evidence" value="ECO:0007669"/>
    <property type="project" value="InterPro"/>
</dbReference>
<feature type="signal peptide" evidence="2">
    <location>
        <begin position="1"/>
        <end position="18"/>
    </location>
</feature>
<dbReference type="Gene3D" id="1.10.443.10">
    <property type="entry name" value="Intergrase catalytic core"/>
    <property type="match status" value="1"/>
</dbReference>
<accession>A0A8W8KC94</accession>
<dbReference type="InterPro" id="IPR013762">
    <property type="entry name" value="Integrase-like_cat_sf"/>
</dbReference>
<evidence type="ECO:0000256" key="1">
    <source>
        <dbReference type="ARBA" id="ARBA00023172"/>
    </source>
</evidence>
<dbReference type="GO" id="GO:0006310">
    <property type="term" value="P:DNA recombination"/>
    <property type="evidence" value="ECO:0007669"/>
    <property type="project" value="UniProtKB-KW"/>
</dbReference>
<dbReference type="EnsemblMetazoa" id="G22582.1">
    <property type="protein sequence ID" value="G22582.1:cds"/>
    <property type="gene ID" value="G22582"/>
</dbReference>
<dbReference type="Proteomes" id="UP000005408">
    <property type="component" value="Unassembled WGS sequence"/>
</dbReference>
<dbReference type="PANTHER" id="PTHR35617:SF3">
    <property type="entry name" value="CORE-BINDING (CB) DOMAIN-CONTAINING PROTEIN"/>
    <property type="match status" value="1"/>
</dbReference>
<keyword evidence="1" id="KW-0233">DNA recombination</keyword>
<dbReference type="InterPro" id="IPR011010">
    <property type="entry name" value="DNA_brk_join_enz"/>
</dbReference>
<evidence type="ECO:0000313" key="5">
    <source>
        <dbReference type="Proteomes" id="UP000005408"/>
    </source>
</evidence>
<organism evidence="4 5">
    <name type="scientific">Magallana gigas</name>
    <name type="common">Pacific oyster</name>
    <name type="synonym">Crassostrea gigas</name>
    <dbReference type="NCBI Taxonomy" id="29159"/>
    <lineage>
        <taxon>Eukaryota</taxon>
        <taxon>Metazoa</taxon>
        <taxon>Spiralia</taxon>
        <taxon>Lophotrochozoa</taxon>
        <taxon>Mollusca</taxon>
        <taxon>Bivalvia</taxon>
        <taxon>Autobranchia</taxon>
        <taxon>Pteriomorphia</taxon>
        <taxon>Ostreida</taxon>
        <taxon>Ostreoidea</taxon>
        <taxon>Ostreidae</taxon>
        <taxon>Magallana</taxon>
    </lineage>
</organism>
<dbReference type="PANTHER" id="PTHR35617">
    <property type="entry name" value="PHAGE_INTEGRASE DOMAIN-CONTAINING PROTEIN"/>
    <property type="match status" value="1"/>
</dbReference>
<dbReference type="InterPro" id="IPR002104">
    <property type="entry name" value="Integrase_catalytic"/>
</dbReference>
<keyword evidence="5" id="KW-1185">Reference proteome</keyword>
<dbReference type="SUPFAM" id="SSF56349">
    <property type="entry name" value="DNA breaking-rejoining enzymes"/>
    <property type="match status" value="1"/>
</dbReference>
<evidence type="ECO:0000259" key="3">
    <source>
        <dbReference type="PROSITE" id="PS51898"/>
    </source>
</evidence>
<evidence type="ECO:0000313" key="4">
    <source>
        <dbReference type="EnsemblMetazoa" id="G22582.1:cds"/>
    </source>
</evidence>
<reference evidence="4" key="1">
    <citation type="submission" date="2022-08" db="UniProtKB">
        <authorList>
            <consortium name="EnsemblMetazoa"/>
        </authorList>
    </citation>
    <scope>IDENTIFICATION</scope>
    <source>
        <strain evidence="4">05x7-T-G4-1.051#20</strain>
    </source>
</reference>
<keyword evidence="2" id="KW-0732">Signal</keyword>
<dbReference type="Pfam" id="PF00589">
    <property type="entry name" value="Phage_integrase"/>
    <property type="match status" value="1"/>
</dbReference>
<sequence length="183" mass="20955">QLSHKLVMLLALLSGQRGQTLHLIDIRNIHFQENSVKIVIGDMLKTSNAKRHLGEIELMKYDVDPDLCVRHTLSNYLEKTETRRGSVTRLFITSQRPHRFASRDTIGRWMKSVLTMAGIDTSIFKPHSTRVASASAAHALRIPVDTILRTVGWSSESTFRKFYNKDITLNADMSKRMLENYTQ</sequence>